<proteinExistence type="predicted"/>
<evidence type="ECO:0000313" key="2">
    <source>
        <dbReference type="EMBL" id="QNR70355.1"/>
    </source>
</evidence>
<keyword evidence="2" id="KW-0614">Plasmid</keyword>
<dbReference type="AlphaFoldDB" id="A0A7H0YGZ7"/>
<gene>
    <name evidence="2" type="ORF">IAQ67_28790</name>
</gene>
<feature type="domain" description="BIG2" evidence="1">
    <location>
        <begin position="208"/>
        <end position="239"/>
    </location>
</feature>
<dbReference type="RefSeq" id="WP_190299662.1">
    <property type="nucleotide sequence ID" value="NZ_CP061173.1"/>
</dbReference>
<accession>A0A7H0YGZ7</accession>
<dbReference type="Proteomes" id="UP000516384">
    <property type="component" value="Plasmid pPlas1"/>
</dbReference>
<evidence type="ECO:0000313" key="3">
    <source>
        <dbReference type="Proteomes" id="UP000516384"/>
    </source>
</evidence>
<name>A0A7H0YGZ7_9BACL</name>
<reference evidence="2 3" key="1">
    <citation type="submission" date="2020-09" db="EMBL/GenBank/DDBJ databases">
        <title>Characterization of Paenibacillus peoriae strain ZF390 with broad-spectrum antimicrobial activity as a potential biocontrol agent.</title>
        <authorList>
            <person name="Li L."/>
            <person name="Zhao Y."/>
            <person name="Li B."/>
            <person name="Xie X."/>
        </authorList>
    </citation>
    <scope>NUCLEOTIDE SEQUENCE [LARGE SCALE GENOMIC DNA]</scope>
    <source>
        <strain evidence="2 3">ZF390</strain>
        <plasmid evidence="2 3">pPlas1</plasmid>
    </source>
</reference>
<dbReference type="Pfam" id="PF02368">
    <property type="entry name" value="Big_2"/>
    <property type="match status" value="1"/>
</dbReference>
<organism evidence="2 3">
    <name type="scientific">Paenibacillus peoriae</name>
    <dbReference type="NCBI Taxonomy" id="59893"/>
    <lineage>
        <taxon>Bacteria</taxon>
        <taxon>Bacillati</taxon>
        <taxon>Bacillota</taxon>
        <taxon>Bacilli</taxon>
        <taxon>Bacillales</taxon>
        <taxon>Paenibacillaceae</taxon>
        <taxon>Paenibacillus</taxon>
    </lineage>
</organism>
<protein>
    <submittedName>
        <fullName evidence="2">Ig-like domain-containing protein</fullName>
    </submittedName>
</protein>
<sequence>MKVSDYRAQLVDLERKKTELTATNDQYAIGYAKTVLSEAISKVQADLNALLNLELQPVAYIINILSTVTSLNKTVGDMEQLAITARFSDSTSKDVTKGKKTYASYRDPEIVYNNVGMLTSVDDSNYAGLESEKYSVVKTFNGWVVYDKAGTEGLEVVAVNDNTGTPVPNTFELAYIDGSKVGLKFVTDGKEATGDNWSISVAVEVSGTLYTSSDTSVVTVSADGLVAAVGVGTANITVQNNGSFITIPVTVA</sequence>
<dbReference type="SUPFAM" id="SSF49373">
    <property type="entry name" value="Invasin/intimin cell-adhesion fragments"/>
    <property type="match status" value="1"/>
</dbReference>
<dbReference type="EMBL" id="CP061173">
    <property type="protein sequence ID" value="QNR70355.1"/>
    <property type="molecule type" value="Genomic_DNA"/>
</dbReference>
<evidence type="ECO:0000259" key="1">
    <source>
        <dbReference type="Pfam" id="PF02368"/>
    </source>
</evidence>
<dbReference type="InterPro" id="IPR008964">
    <property type="entry name" value="Invasin/intimin_cell_adhesion"/>
</dbReference>
<geneLocation type="plasmid" evidence="2 3">
    <name>pPlas1</name>
</geneLocation>
<dbReference type="Gene3D" id="2.60.40.1080">
    <property type="match status" value="1"/>
</dbReference>
<dbReference type="InterPro" id="IPR003343">
    <property type="entry name" value="Big_2"/>
</dbReference>